<organism evidence="1">
    <name type="scientific">marine sediment metagenome</name>
    <dbReference type="NCBI Taxonomy" id="412755"/>
    <lineage>
        <taxon>unclassified sequences</taxon>
        <taxon>metagenomes</taxon>
        <taxon>ecological metagenomes</taxon>
    </lineage>
</organism>
<sequence>MNRRKLIRLAPFALRVVQRKDGKAAIVSQRKADEKGRDRLQRLAAISPLAFTASIPLLRDAASKSLDSITNS</sequence>
<gene>
    <name evidence="1" type="ORF">S06H3_32373</name>
</gene>
<feature type="non-terminal residue" evidence="1">
    <location>
        <position position="72"/>
    </location>
</feature>
<comment type="caution">
    <text evidence="1">The sequence shown here is derived from an EMBL/GenBank/DDBJ whole genome shotgun (WGS) entry which is preliminary data.</text>
</comment>
<dbReference type="EMBL" id="BARV01019247">
    <property type="protein sequence ID" value="GAI28825.1"/>
    <property type="molecule type" value="Genomic_DNA"/>
</dbReference>
<reference evidence="1" key="1">
    <citation type="journal article" date="2014" name="Front. Microbiol.">
        <title>High frequency of phylogenetically diverse reductive dehalogenase-homologous genes in deep subseafloor sedimentary metagenomes.</title>
        <authorList>
            <person name="Kawai M."/>
            <person name="Futagami T."/>
            <person name="Toyoda A."/>
            <person name="Takaki Y."/>
            <person name="Nishi S."/>
            <person name="Hori S."/>
            <person name="Arai W."/>
            <person name="Tsubouchi T."/>
            <person name="Morono Y."/>
            <person name="Uchiyama I."/>
            <person name="Ito T."/>
            <person name="Fujiyama A."/>
            <person name="Inagaki F."/>
            <person name="Takami H."/>
        </authorList>
    </citation>
    <scope>NUCLEOTIDE SEQUENCE</scope>
    <source>
        <strain evidence="1">Expedition CK06-06</strain>
    </source>
</reference>
<dbReference type="AlphaFoldDB" id="X1NPU4"/>
<protein>
    <submittedName>
        <fullName evidence="1">Uncharacterized protein</fullName>
    </submittedName>
</protein>
<proteinExistence type="predicted"/>
<name>X1NPU4_9ZZZZ</name>
<accession>X1NPU4</accession>
<evidence type="ECO:0000313" key="1">
    <source>
        <dbReference type="EMBL" id="GAI28825.1"/>
    </source>
</evidence>